<gene>
    <name evidence="1" type="ORF">A3224_09815</name>
</gene>
<reference evidence="2" key="1">
    <citation type="submission" date="2016-03" db="EMBL/GenBank/DDBJ databases">
        <authorList>
            <person name="Lee Y.-S."/>
            <person name="Choi Y.-L."/>
        </authorList>
    </citation>
    <scope>NUCLEOTIDE SEQUENCE [LARGE SCALE GENOMIC DNA]</scope>
    <source>
        <strain evidence="2">DAU221</strain>
    </source>
</reference>
<organism evidence="1 2">
    <name type="scientific">Microbulbifer thermotolerans</name>
    <dbReference type="NCBI Taxonomy" id="252514"/>
    <lineage>
        <taxon>Bacteria</taxon>
        <taxon>Pseudomonadati</taxon>
        <taxon>Pseudomonadota</taxon>
        <taxon>Gammaproteobacteria</taxon>
        <taxon>Cellvibrionales</taxon>
        <taxon>Microbulbiferaceae</taxon>
        <taxon>Microbulbifer</taxon>
    </lineage>
</organism>
<keyword evidence="2" id="KW-1185">Reference proteome</keyword>
<sequence>MVKNLKLMPDYECFALWDIDSTDNINPASLPISEDLKKRIEKWQDVYDATLNEVDPTSSGFESPDAEQAFDIEGRAIWEELKNELGRSYNIQHFSVIENDVIK</sequence>
<protein>
    <submittedName>
        <fullName evidence="1">Uncharacterized protein</fullName>
    </submittedName>
</protein>
<dbReference type="GeneID" id="76608346"/>
<dbReference type="OrthoDB" id="1150977at2"/>
<name>A0A143HMV2_MICTH</name>
<evidence type="ECO:0000313" key="1">
    <source>
        <dbReference type="EMBL" id="AMX02837.1"/>
    </source>
</evidence>
<dbReference type="STRING" id="252514.A3224_09815"/>
<proteinExistence type="predicted"/>
<evidence type="ECO:0000313" key="2">
    <source>
        <dbReference type="Proteomes" id="UP000076077"/>
    </source>
</evidence>
<dbReference type="Proteomes" id="UP000076077">
    <property type="component" value="Chromosome"/>
</dbReference>
<accession>A0A143HMV2</accession>
<dbReference type="KEGG" id="mthd:A3224_09815"/>
<dbReference type="RefSeq" id="WP_067153906.1">
    <property type="nucleotide sequence ID" value="NZ_CP014864.1"/>
</dbReference>
<dbReference type="AlphaFoldDB" id="A0A143HMV2"/>
<dbReference type="EMBL" id="CP014864">
    <property type="protein sequence ID" value="AMX02837.1"/>
    <property type="molecule type" value="Genomic_DNA"/>
</dbReference>